<dbReference type="Gene3D" id="2.60.120.10">
    <property type="entry name" value="Jelly Rolls"/>
    <property type="match status" value="1"/>
</dbReference>
<evidence type="ECO:0000313" key="3">
    <source>
        <dbReference type="Proteomes" id="UP001168380"/>
    </source>
</evidence>
<dbReference type="SMART" id="SM00100">
    <property type="entry name" value="cNMP"/>
    <property type="match status" value="1"/>
</dbReference>
<name>A0ABT8TCV6_9GAMM</name>
<dbReference type="Proteomes" id="UP001168380">
    <property type="component" value="Unassembled WGS sequence"/>
</dbReference>
<evidence type="ECO:0000313" key="2">
    <source>
        <dbReference type="EMBL" id="MDO3381947.1"/>
    </source>
</evidence>
<accession>A0ABT8TCV6</accession>
<dbReference type="CDD" id="cd00038">
    <property type="entry name" value="CAP_ED"/>
    <property type="match status" value="1"/>
</dbReference>
<dbReference type="SUPFAM" id="SSF51206">
    <property type="entry name" value="cAMP-binding domain-like"/>
    <property type="match status" value="1"/>
</dbReference>
<reference evidence="2" key="1">
    <citation type="submission" date="2023-07" db="EMBL/GenBank/DDBJ databases">
        <title>Gilvimarinus algae sp. nov., isolated from the surface of Kelp.</title>
        <authorList>
            <person name="Sun Y.Y."/>
            <person name="Gong Y."/>
            <person name="Du Z.J."/>
        </authorList>
    </citation>
    <scope>NUCLEOTIDE SEQUENCE</scope>
    <source>
        <strain evidence="2">SDUM040014</strain>
    </source>
</reference>
<dbReference type="InterPro" id="IPR018490">
    <property type="entry name" value="cNMP-bd_dom_sf"/>
</dbReference>
<evidence type="ECO:0000259" key="1">
    <source>
        <dbReference type="PROSITE" id="PS50042"/>
    </source>
</evidence>
<dbReference type="PANTHER" id="PTHR24567:SF74">
    <property type="entry name" value="HTH-TYPE TRANSCRIPTIONAL REGULATOR ARCR"/>
    <property type="match status" value="1"/>
</dbReference>
<proteinExistence type="predicted"/>
<dbReference type="InterPro" id="IPR014710">
    <property type="entry name" value="RmlC-like_jellyroll"/>
</dbReference>
<dbReference type="Pfam" id="PF00027">
    <property type="entry name" value="cNMP_binding"/>
    <property type="match status" value="1"/>
</dbReference>
<dbReference type="PANTHER" id="PTHR24567">
    <property type="entry name" value="CRP FAMILY TRANSCRIPTIONAL REGULATORY PROTEIN"/>
    <property type="match status" value="1"/>
</dbReference>
<comment type="caution">
    <text evidence="2">The sequence shown here is derived from an EMBL/GenBank/DDBJ whole genome shotgun (WGS) entry which is preliminary data.</text>
</comment>
<dbReference type="InterPro" id="IPR000595">
    <property type="entry name" value="cNMP-bd_dom"/>
</dbReference>
<gene>
    <name evidence="2" type="ORF">QWI16_07135</name>
</gene>
<feature type="domain" description="Cyclic nucleotide-binding" evidence="1">
    <location>
        <begin position="133"/>
        <end position="248"/>
    </location>
</feature>
<protein>
    <submittedName>
        <fullName evidence="2">Cyclic nucleotide-binding domain-containing protein</fullName>
    </submittedName>
</protein>
<dbReference type="RefSeq" id="WP_302712099.1">
    <property type="nucleotide sequence ID" value="NZ_JAULRT010000047.1"/>
</dbReference>
<dbReference type="PROSITE" id="PS50042">
    <property type="entry name" value="CNMP_BINDING_3"/>
    <property type="match status" value="1"/>
</dbReference>
<keyword evidence="3" id="KW-1185">Reference proteome</keyword>
<organism evidence="2 3">
    <name type="scientific">Gilvimarinus algae</name>
    <dbReference type="NCBI Taxonomy" id="3058037"/>
    <lineage>
        <taxon>Bacteria</taxon>
        <taxon>Pseudomonadati</taxon>
        <taxon>Pseudomonadota</taxon>
        <taxon>Gammaproteobacteria</taxon>
        <taxon>Cellvibrionales</taxon>
        <taxon>Cellvibrionaceae</taxon>
        <taxon>Gilvimarinus</taxon>
    </lineage>
</organism>
<dbReference type="EMBL" id="JAULRT010000047">
    <property type="protein sequence ID" value="MDO3381947.1"/>
    <property type="molecule type" value="Genomic_DNA"/>
</dbReference>
<dbReference type="InterPro" id="IPR050397">
    <property type="entry name" value="Env_Response_Regulators"/>
</dbReference>
<sequence length="262" mass="28764">MHLATHESEALAELGEKITSISKNLLEGLTPSAPVLTLTAATDLFNSRPASQIYQILDGQVSFEMAGKTVAQFERGDLIGLTRMLSLPAGTFSSNDPVRLQPLERDELITHVFGSESLQKLWSYYLVAQLSWYQQALAQEMRKEFQPSAGFLHFAPGETIIHQGDEADLVYTLLEGSADAICDGVKVGQIFNDEIFGALAVFTGQKRIASVVATSDCTVLTVRKEEFIELVEHQPHICIGLIEEMADKIKQLNGQLLAVQEA</sequence>
<dbReference type="PRINTS" id="PR00103">
    <property type="entry name" value="CAMPKINASE"/>
</dbReference>